<comment type="subcellular location">
    <subcellularLocation>
        <location evidence="1">Membrane</location>
        <topology evidence="1">Multi-pass membrane protein</topology>
    </subcellularLocation>
</comment>
<dbReference type="Pfam" id="PF01027">
    <property type="entry name" value="Bax1-I"/>
    <property type="match status" value="1"/>
</dbReference>
<evidence type="ECO:0000256" key="2">
    <source>
        <dbReference type="ARBA" id="ARBA00010350"/>
    </source>
</evidence>
<keyword evidence="5 6" id="KW-0472">Membrane</keyword>
<dbReference type="PANTHER" id="PTHR23291">
    <property type="entry name" value="BAX INHIBITOR-RELATED"/>
    <property type="match status" value="1"/>
</dbReference>
<feature type="transmembrane region" description="Helical" evidence="6">
    <location>
        <begin position="194"/>
        <end position="213"/>
    </location>
</feature>
<feature type="transmembrane region" description="Helical" evidence="6">
    <location>
        <begin position="38"/>
        <end position="58"/>
    </location>
</feature>
<comment type="similarity">
    <text evidence="2 6">Belongs to the BI1 family.</text>
</comment>
<name>A0A9W5TBG3_BABOV</name>
<dbReference type="InterPro" id="IPR006214">
    <property type="entry name" value="Bax_inhibitor_1-related"/>
</dbReference>
<keyword evidence="4 6" id="KW-1133">Transmembrane helix</keyword>
<comment type="caution">
    <text evidence="7">The sequence shown here is derived from an EMBL/GenBank/DDBJ whole genome shotgun (WGS) entry which is preliminary data.</text>
</comment>
<dbReference type="Proteomes" id="UP001057455">
    <property type="component" value="Unassembled WGS sequence"/>
</dbReference>
<feature type="transmembrane region" description="Helical" evidence="6">
    <location>
        <begin position="63"/>
        <end position="84"/>
    </location>
</feature>
<keyword evidence="3 6" id="KW-0812">Transmembrane</keyword>
<organism evidence="7 8">
    <name type="scientific">Babesia ovis</name>
    <dbReference type="NCBI Taxonomy" id="5869"/>
    <lineage>
        <taxon>Eukaryota</taxon>
        <taxon>Sar</taxon>
        <taxon>Alveolata</taxon>
        <taxon>Apicomplexa</taxon>
        <taxon>Aconoidasida</taxon>
        <taxon>Piroplasmida</taxon>
        <taxon>Babesiidae</taxon>
        <taxon>Babesia</taxon>
    </lineage>
</organism>
<evidence type="ECO:0000256" key="5">
    <source>
        <dbReference type="ARBA" id="ARBA00023136"/>
    </source>
</evidence>
<evidence type="ECO:0000313" key="8">
    <source>
        <dbReference type="Proteomes" id="UP001057455"/>
    </source>
</evidence>
<keyword evidence="8" id="KW-1185">Reference proteome</keyword>
<evidence type="ECO:0000313" key="7">
    <source>
        <dbReference type="EMBL" id="GFE52659.1"/>
    </source>
</evidence>
<evidence type="ECO:0000256" key="6">
    <source>
        <dbReference type="RuleBase" id="RU004379"/>
    </source>
</evidence>
<evidence type="ECO:0000256" key="1">
    <source>
        <dbReference type="ARBA" id="ARBA00004141"/>
    </source>
</evidence>
<reference evidence="7" key="1">
    <citation type="submission" date="2019-12" db="EMBL/GenBank/DDBJ databases">
        <title>Genome sequence of Babesia ovis.</title>
        <authorList>
            <person name="Yamagishi J."/>
            <person name="Sevinc F."/>
            <person name="Xuan X."/>
        </authorList>
    </citation>
    <scope>NUCLEOTIDE SEQUENCE</scope>
    <source>
        <strain evidence="7">Selcuk</strain>
    </source>
</reference>
<proteinExistence type="inferred from homology"/>
<evidence type="ECO:0000256" key="4">
    <source>
        <dbReference type="ARBA" id="ARBA00022989"/>
    </source>
</evidence>
<sequence>MIHTDSFFSRSRLWTAASLLDFTPLTAAQKEHLTKVYAALAACSLITFAGAAVPLRYLSFHPLLLLGCFLGSLLYVTFTAPRMGSYSKVALPVWWLHLSQPTDMKRMIAAGIMAFSQGLLMREVVHYMLFINPEIITTALFATIAIFTCFSVGSLLMSSRLALYLGGLAFSLSMYISLVRFTNIFVRSRFVSDFSDVAMLIAFCGFVVFDTQITLRDFNNGSRDFLTHAVMLYGDVISIFMKITKILHEKEKKKENKKSAPRPLF</sequence>
<dbReference type="OrthoDB" id="1277691at2759"/>
<dbReference type="AlphaFoldDB" id="A0A9W5TBG3"/>
<dbReference type="EMBL" id="BLIY01000001">
    <property type="protein sequence ID" value="GFE52659.1"/>
    <property type="molecule type" value="Genomic_DNA"/>
</dbReference>
<feature type="transmembrane region" description="Helical" evidence="6">
    <location>
        <begin position="133"/>
        <end position="156"/>
    </location>
</feature>
<dbReference type="PANTHER" id="PTHR23291:SF32">
    <property type="entry name" value="BAX INHIBITOR 1"/>
    <property type="match status" value="1"/>
</dbReference>
<feature type="transmembrane region" description="Helical" evidence="6">
    <location>
        <begin position="225"/>
        <end position="244"/>
    </location>
</feature>
<accession>A0A9W5TBG3</accession>
<evidence type="ECO:0000256" key="3">
    <source>
        <dbReference type="ARBA" id="ARBA00022692"/>
    </source>
</evidence>
<feature type="transmembrane region" description="Helical" evidence="6">
    <location>
        <begin position="162"/>
        <end position="182"/>
    </location>
</feature>
<dbReference type="GO" id="GO:0016020">
    <property type="term" value="C:membrane"/>
    <property type="evidence" value="ECO:0007669"/>
    <property type="project" value="UniProtKB-SubCell"/>
</dbReference>
<protein>
    <submittedName>
        <fullName evidence="7">Bax inhibitor protein</fullName>
    </submittedName>
</protein>
<gene>
    <name evidence="7" type="ORF">BaOVIS_000630</name>
</gene>